<organism evidence="3">
    <name type="scientific">uncultured bacterium contig00174</name>
    <dbReference type="NCBI Taxonomy" id="1181596"/>
    <lineage>
        <taxon>Bacteria</taxon>
        <taxon>environmental samples</taxon>
    </lineage>
</organism>
<dbReference type="EMBL" id="JQ844245">
    <property type="protein sequence ID" value="AGS53704.1"/>
    <property type="molecule type" value="Genomic_DNA"/>
</dbReference>
<protein>
    <recommendedName>
        <fullName evidence="2">PD-(D/E)XK endonuclease-like domain-containing protein</fullName>
    </recommendedName>
</protein>
<accession>A0A806KK95</accession>
<dbReference type="Pfam" id="PF12705">
    <property type="entry name" value="PDDEXK_1"/>
    <property type="match status" value="1"/>
</dbReference>
<reference evidence="3" key="1">
    <citation type="submission" date="2012-03" db="EMBL/GenBank/DDBJ databases">
        <title>Functional metagenomics reveals considerable lignocellulase gene clusters in the gut microbiome of a wood-feeding higher termite.</title>
        <authorList>
            <person name="Liu N."/>
        </authorList>
    </citation>
    <scope>NUCLEOTIDE SEQUENCE</scope>
</reference>
<feature type="region of interest" description="Disordered" evidence="1">
    <location>
        <begin position="29"/>
        <end position="53"/>
    </location>
</feature>
<dbReference type="InterPro" id="IPR038726">
    <property type="entry name" value="PDDEXK_AddAB-type"/>
</dbReference>
<proteinExistence type="predicted"/>
<evidence type="ECO:0000313" key="3">
    <source>
        <dbReference type="EMBL" id="AGS53704.1"/>
    </source>
</evidence>
<feature type="domain" description="PD-(D/E)XK endonuclease-like" evidence="2">
    <location>
        <begin position="640"/>
        <end position="919"/>
    </location>
</feature>
<dbReference type="AlphaFoldDB" id="A0A806KK95"/>
<sequence length="973" mass="106549">MTPFRFSGKKHAFLSGSGVRSTILRRPAGIRNIPPPPCLPPEKTDHRRQMPSTPARNRFWNRLVHALGQGDGSPRTLLAPSIRAGRQWLDFAAGRLGLVAGVSPATPAQLLRRHADPFLAARGLTIASRDQSLDIVAALLAERRASGDAYFARGEPALEPAESLLAAFHDLLRAGVEQLDAPAGLIQPPEKERELSWLFSRFLDRHKALNLALPHDLAQAAVRGLARTPAPRLPVLIAPAFLLDEPPALEKAFFDAWPAERLARIDDEPADEQPAAEAIGRSRAFFRADTVSNEVREVFRRLAAQGTPLDQVEAVCADRDAYDAAFAAAGLEIFGGTPETLPLTFSNGLPASLSRLAREFAAWLDAGETATPDAADGAGNAPLPPAPAFFAEARAFLETLPVSGQFDGYVRRQLLDRIDDAGTRGLWAWHSPRNWLRRELSAIKVMGKAPLPGALHVSGPEGGHAGRPVVFLLGFDDRRFPGGFRQDPVLLDHERRRVSSALPTSASRRRRRVRAWLRLFDRLAGDIVFGFAAASASNRSEASPATFLAEAFENAPKATLCPDRPDHILVARDAALHAFLVARPDPARTPRALRTAYPGLAAGQAALEARLSPAFTEYDGFVPDAGRDWLALPPARQAVSNAMLETLGRNPLAFFFRHVLGIRPPDEEADASRWLSRAEFGNVLHGAFCRYLRRLRDEGRRAEYPGHRPELLDDLREALSEPGRVFGENPLAAPAERAQLEECCAIFLRGEVRRQRSAAPWLAEAALGVSRAGPSAIGEWEKAGFPTSWDPEAPIPVSLPGGEVLWTRGVLDRVDRRTDGRLEIGDYKTGDPGQYGDPFPFSESRAVQPFLYPLMLEAALSKAGRGAGGTVAAFRHIFPTPRAEGLDRVHEFDAERLDQGREVLAGLRRLLAEGTFPFTLDKKDVKDYDAFLAAYGDVDRLVDASEAKTKADPRLAAWKELRRKPTRENGKRR</sequence>
<name>A0A806KK95_9BACT</name>
<evidence type="ECO:0000259" key="2">
    <source>
        <dbReference type="Pfam" id="PF12705"/>
    </source>
</evidence>
<evidence type="ECO:0000256" key="1">
    <source>
        <dbReference type="SAM" id="MobiDB-lite"/>
    </source>
</evidence>